<organism evidence="7 8">
    <name type="scientific">Oldenlandia corymbosa var. corymbosa</name>
    <dbReference type="NCBI Taxonomy" id="529605"/>
    <lineage>
        <taxon>Eukaryota</taxon>
        <taxon>Viridiplantae</taxon>
        <taxon>Streptophyta</taxon>
        <taxon>Embryophyta</taxon>
        <taxon>Tracheophyta</taxon>
        <taxon>Spermatophyta</taxon>
        <taxon>Magnoliopsida</taxon>
        <taxon>eudicotyledons</taxon>
        <taxon>Gunneridae</taxon>
        <taxon>Pentapetalae</taxon>
        <taxon>asterids</taxon>
        <taxon>lamiids</taxon>
        <taxon>Gentianales</taxon>
        <taxon>Rubiaceae</taxon>
        <taxon>Rubioideae</taxon>
        <taxon>Spermacoceae</taxon>
        <taxon>Hedyotis-Oldenlandia complex</taxon>
        <taxon>Oldenlandia</taxon>
    </lineage>
</organism>
<keyword evidence="3 4" id="KW-0663">Pyridoxal phosphate</keyword>
<dbReference type="NCBIfam" id="TIGR01265">
    <property type="entry name" value="tyr_nico_aTase"/>
    <property type="match status" value="1"/>
</dbReference>
<evidence type="ECO:0000256" key="1">
    <source>
        <dbReference type="ARBA" id="ARBA00001933"/>
    </source>
</evidence>
<evidence type="ECO:0000256" key="4">
    <source>
        <dbReference type="PIRNR" id="PIRNR000517"/>
    </source>
</evidence>
<dbReference type="PANTHER" id="PTHR45744">
    <property type="entry name" value="TYROSINE AMINOTRANSFERASE"/>
    <property type="match status" value="1"/>
</dbReference>
<dbReference type="PIRSF" id="PIRSF000517">
    <property type="entry name" value="Tyr_transaminase"/>
    <property type="match status" value="1"/>
</dbReference>
<dbReference type="Gene3D" id="3.40.640.10">
    <property type="entry name" value="Type I PLP-dependent aspartate aminotransferase-like (Major domain)"/>
    <property type="match status" value="1"/>
</dbReference>
<dbReference type="EMBL" id="OX459118">
    <property type="protein sequence ID" value="CAI9089337.1"/>
    <property type="molecule type" value="Genomic_DNA"/>
</dbReference>
<feature type="modified residue" description="N6-(pyridoxal phosphate)lysine" evidence="5">
    <location>
        <position position="256"/>
    </location>
</feature>
<dbReference type="Proteomes" id="UP001161247">
    <property type="component" value="Chromosome 1"/>
</dbReference>
<dbReference type="CDD" id="cd00609">
    <property type="entry name" value="AAT_like"/>
    <property type="match status" value="1"/>
</dbReference>
<dbReference type="FunFam" id="3.40.640.10:FF:000048">
    <property type="entry name" value="tyrosine aminotransferase"/>
    <property type="match status" value="1"/>
</dbReference>
<dbReference type="InterPro" id="IPR015424">
    <property type="entry name" value="PyrdxlP-dep_Trfase"/>
</dbReference>
<evidence type="ECO:0000256" key="2">
    <source>
        <dbReference type="ARBA" id="ARBA00007441"/>
    </source>
</evidence>
<dbReference type="GO" id="GO:0006572">
    <property type="term" value="P:L-tyrosine catabolic process"/>
    <property type="evidence" value="ECO:0007669"/>
    <property type="project" value="TreeGrafter"/>
</dbReference>
<dbReference type="InterPro" id="IPR015421">
    <property type="entry name" value="PyrdxlP-dep_Trfase_major"/>
</dbReference>
<dbReference type="InterPro" id="IPR004839">
    <property type="entry name" value="Aminotransferase_I/II_large"/>
</dbReference>
<comment type="cofactor">
    <cofactor evidence="1 4 5">
        <name>pyridoxal 5'-phosphate</name>
        <dbReference type="ChEBI" id="CHEBI:597326"/>
    </cofactor>
</comment>
<proteinExistence type="inferred from homology"/>
<keyword evidence="8" id="KW-1185">Reference proteome</keyword>
<gene>
    <name evidence="7" type="ORF">OLC1_LOCUS1696</name>
</gene>
<protein>
    <submittedName>
        <fullName evidence="7">OLC1v1023896C1</fullName>
    </submittedName>
</protein>
<dbReference type="Pfam" id="PF00155">
    <property type="entry name" value="Aminotran_1_2"/>
    <property type="match status" value="1"/>
</dbReference>
<sequence length="422" mass="46942">MEEEEEGSMKWNFKGDEIMKKASSWTIRTILKTLIANLKGADDPTRPVIQLAHGDPSVFPSFRPSKVLEDGLIEAVQSAKFNCYGPSNGIPQARRAVAEYLSKNQQLEVSVDDVHLTAGGRHAIDVLLTALAHPGANILLPKPGYPFYEARATFSRLEIRHYDLLGEQAWEVDLHHVETLADKSTVAIVITNPGNPCGNVYTYEHLQKIAETARKHGFLVIADEAYANLDFGSTPFVSMQHFGSIVPVLSLGSLSKRWMLPGWRVGWIVITDPNGILQKYGILDSIKSCLDISPDPATCIQAAIPKILNIPEDFYSRTLHLLREAVDISYDRLREIPCFTCPYKPGGGMFIMVKLNLSLLEGIIDDMDFCLKLAGEESVTLLPGVAMGLKNWLRLTFAVELSSLQDGLQRIRAFCLRHEKKL</sequence>
<dbReference type="GO" id="GO:0004838">
    <property type="term" value="F:L-tyrosine-2-oxoglutarate transaminase activity"/>
    <property type="evidence" value="ECO:0007669"/>
    <property type="project" value="TreeGrafter"/>
</dbReference>
<accession>A0AAV1C3I3</accession>
<evidence type="ECO:0000256" key="3">
    <source>
        <dbReference type="ARBA" id="ARBA00022898"/>
    </source>
</evidence>
<dbReference type="InterPro" id="IPR005958">
    <property type="entry name" value="TyrNic_aminoTrfase"/>
</dbReference>
<dbReference type="PANTHER" id="PTHR45744:SF14">
    <property type="entry name" value="TYROSINE AMINOTRANSFERASE-LIKE"/>
    <property type="match status" value="1"/>
</dbReference>
<evidence type="ECO:0000256" key="5">
    <source>
        <dbReference type="PIRSR" id="PIRSR000517-1"/>
    </source>
</evidence>
<dbReference type="InterPro" id="IPR015422">
    <property type="entry name" value="PyrdxlP-dep_Trfase_small"/>
</dbReference>
<dbReference type="Gene3D" id="3.90.1150.10">
    <property type="entry name" value="Aspartate Aminotransferase, domain 1"/>
    <property type="match status" value="1"/>
</dbReference>
<dbReference type="AlphaFoldDB" id="A0AAV1C3I3"/>
<evidence type="ECO:0000313" key="8">
    <source>
        <dbReference type="Proteomes" id="UP001161247"/>
    </source>
</evidence>
<comment type="similarity">
    <text evidence="2 4">Belongs to the class-I pyridoxal-phosphate-dependent aminotransferase family.</text>
</comment>
<name>A0AAV1C3I3_OLDCO</name>
<evidence type="ECO:0000259" key="6">
    <source>
        <dbReference type="Pfam" id="PF00155"/>
    </source>
</evidence>
<dbReference type="SUPFAM" id="SSF53383">
    <property type="entry name" value="PLP-dependent transferases"/>
    <property type="match status" value="1"/>
</dbReference>
<dbReference type="GO" id="GO:0030170">
    <property type="term" value="F:pyridoxal phosphate binding"/>
    <property type="evidence" value="ECO:0007669"/>
    <property type="project" value="InterPro"/>
</dbReference>
<feature type="domain" description="Aminotransferase class I/classII large" evidence="6">
    <location>
        <begin position="47"/>
        <end position="411"/>
    </location>
</feature>
<reference evidence="7" key="1">
    <citation type="submission" date="2023-03" db="EMBL/GenBank/DDBJ databases">
        <authorList>
            <person name="Julca I."/>
        </authorList>
    </citation>
    <scope>NUCLEOTIDE SEQUENCE</scope>
</reference>
<evidence type="ECO:0000313" key="7">
    <source>
        <dbReference type="EMBL" id="CAI9089337.1"/>
    </source>
</evidence>